<evidence type="ECO:0000313" key="3">
    <source>
        <dbReference type="Proteomes" id="UP000008536"/>
    </source>
</evidence>
<dbReference type="EMBL" id="CU928174">
    <property type="protein sequence ID" value="CAR26371.1"/>
    <property type="molecule type" value="Genomic_DNA"/>
</dbReference>
<accession>C5DRG0</accession>
<evidence type="ECO:0000313" key="2">
    <source>
        <dbReference type="EMBL" id="CAR26371.1"/>
    </source>
</evidence>
<dbReference type="HOGENOM" id="CLU_1636753_0_0_1"/>
<evidence type="ECO:0000256" key="1">
    <source>
        <dbReference type="SAM" id="MobiDB-lite"/>
    </source>
</evidence>
<dbReference type="AlphaFoldDB" id="C5DRG0"/>
<feature type="region of interest" description="Disordered" evidence="1">
    <location>
        <begin position="138"/>
        <end position="162"/>
    </location>
</feature>
<reference evidence="2 3" key="1">
    <citation type="journal article" date="2009" name="Genome Res.">
        <title>Comparative genomics of protoploid Saccharomycetaceae.</title>
        <authorList>
            <consortium name="The Genolevures Consortium"/>
            <person name="Souciet J.-L."/>
            <person name="Dujon B."/>
            <person name="Gaillardin C."/>
            <person name="Johnston M."/>
            <person name="Baret P.V."/>
            <person name="Cliften P."/>
            <person name="Sherman D.J."/>
            <person name="Weissenbach J."/>
            <person name="Westhof E."/>
            <person name="Wincker P."/>
            <person name="Jubin C."/>
            <person name="Poulain J."/>
            <person name="Barbe V."/>
            <person name="Segurens B."/>
            <person name="Artiguenave F."/>
            <person name="Anthouard V."/>
            <person name="Vacherie B."/>
            <person name="Val M.-E."/>
            <person name="Fulton R.S."/>
            <person name="Minx P."/>
            <person name="Wilson R."/>
            <person name="Durrens P."/>
            <person name="Jean G."/>
            <person name="Marck C."/>
            <person name="Martin T."/>
            <person name="Nikolski M."/>
            <person name="Rolland T."/>
            <person name="Seret M.-L."/>
            <person name="Casaregola S."/>
            <person name="Despons L."/>
            <person name="Fairhead C."/>
            <person name="Fischer G."/>
            <person name="Lafontaine I."/>
            <person name="Leh V."/>
            <person name="Lemaire M."/>
            <person name="de Montigny J."/>
            <person name="Neuveglise C."/>
            <person name="Thierry A."/>
            <person name="Blanc-Lenfle I."/>
            <person name="Bleykasten C."/>
            <person name="Diffels J."/>
            <person name="Fritsch E."/>
            <person name="Frangeul L."/>
            <person name="Goeffon A."/>
            <person name="Jauniaux N."/>
            <person name="Kachouri-Lafond R."/>
            <person name="Payen C."/>
            <person name="Potier S."/>
            <person name="Pribylova L."/>
            <person name="Ozanne C."/>
            <person name="Richard G.-F."/>
            <person name="Sacerdot C."/>
            <person name="Straub M.-L."/>
            <person name="Talla E."/>
        </authorList>
    </citation>
    <scope>NUCLEOTIDE SEQUENCE [LARGE SCALE GENOMIC DNA]</scope>
    <source>
        <strain evidence="2 3">ATCC 2623 / CBS 732 / BCRC 21506 / NBRC 1130 / NCYC 568 / NRRL Y-229</strain>
    </source>
</reference>
<dbReference type="KEGG" id="zro:ZYRO0B08162g"/>
<feature type="region of interest" description="Disordered" evidence="1">
    <location>
        <begin position="74"/>
        <end position="96"/>
    </location>
</feature>
<sequence length="162" mass="18354">MNDSMLSSAAVVRQEVVNDSTINRLICSFFFHLHIYNDWGTHRVAPVEAEWNLRSRENFNSRRAEISETFPLKKRSWGKPPSSLKKKKAEDDFRMSHPRMFSSENLAVNRGRRKTRSRRNRTGLSVALVTTSEIVGREEDGSGMETKGRGVVGSTALISAAR</sequence>
<name>C5DRG0_ZYGRC</name>
<dbReference type="InParanoid" id="C5DRG0"/>
<protein>
    <submittedName>
        <fullName evidence="2">ZYRO0B08162p</fullName>
    </submittedName>
</protein>
<keyword evidence="3" id="KW-1185">Reference proteome</keyword>
<gene>
    <name evidence="2" type="ordered locus">ZYRO0B08162g</name>
</gene>
<dbReference type="GeneID" id="8202456"/>
<proteinExistence type="predicted"/>
<dbReference type="Proteomes" id="UP000008536">
    <property type="component" value="Chromosome B"/>
</dbReference>
<dbReference type="RefSeq" id="XP_002495304.1">
    <property type="nucleotide sequence ID" value="XM_002495259.1"/>
</dbReference>
<organism evidence="2 3">
    <name type="scientific">Zygosaccharomyces rouxii (strain ATCC 2623 / CBS 732 / NBRC 1130 / NCYC 568 / NRRL Y-229)</name>
    <dbReference type="NCBI Taxonomy" id="559307"/>
    <lineage>
        <taxon>Eukaryota</taxon>
        <taxon>Fungi</taxon>
        <taxon>Dikarya</taxon>
        <taxon>Ascomycota</taxon>
        <taxon>Saccharomycotina</taxon>
        <taxon>Saccharomycetes</taxon>
        <taxon>Saccharomycetales</taxon>
        <taxon>Saccharomycetaceae</taxon>
        <taxon>Zygosaccharomyces</taxon>
    </lineage>
</organism>